<feature type="domain" description="COPA/B TPR" evidence="15">
    <location>
        <begin position="708"/>
        <end position="855"/>
    </location>
</feature>
<feature type="region of interest" description="Disordered" evidence="12">
    <location>
        <begin position="241"/>
        <end position="266"/>
    </location>
</feature>
<dbReference type="GO" id="GO:0006888">
    <property type="term" value="P:endoplasmic reticulum to Golgi vesicle-mediated transport"/>
    <property type="evidence" value="ECO:0007669"/>
    <property type="project" value="InterPro"/>
</dbReference>
<dbReference type="InterPro" id="IPR036322">
    <property type="entry name" value="WD40_repeat_dom_sf"/>
</dbReference>
<dbReference type="InterPro" id="IPR019775">
    <property type="entry name" value="WD40_repeat_CS"/>
</dbReference>
<dbReference type="InterPro" id="IPR050844">
    <property type="entry name" value="Coatomer_complex_subunit"/>
</dbReference>
<dbReference type="Proteomes" id="UP000469890">
    <property type="component" value="Unassembled WGS sequence"/>
</dbReference>
<dbReference type="Pfam" id="PF04053">
    <property type="entry name" value="B-prop_COPA_B_2nd"/>
    <property type="match status" value="1"/>
</dbReference>
<dbReference type="Pfam" id="PF23953">
    <property type="entry name" value="TPR_COPA_B"/>
    <property type="match status" value="1"/>
</dbReference>
<dbReference type="GO" id="GO:0030126">
    <property type="term" value="C:COPI vesicle coat"/>
    <property type="evidence" value="ECO:0007669"/>
    <property type="project" value="InterPro"/>
</dbReference>
<evidence type="ECO:0000256" key="6">
    <source>
        <dbReference type="ARBA" id="ARBA00022737"/>
    </source>
</evidence>
<dbReference type="SUPFAM" id="SSF82171">
    <property type="entry name" value="DPP6 N-terminal domain-like"/>
    <property type="match status" value="1"/>
</dbReference>
<dbReference type="Gene3D" id="2.130.10.10">
    <property type="entry name" value="YVTN repeat-like/Quinoprotein amine dehydrogenase"/>
    <property type="match status" value="1"/>
</dbReference>
<dbReference type="Gene3D" id="1.25.40.470">
    <property type="match status" value="1"/>
</dbReference>
<dbReference type="GO" id="GO:0005198">
    <property type="term" value="F:structural molecule activity"/>
    <property type="evidence" value="ECO:0007669"/>
    <property type="project" value="InterPro"/>
</dbReference>
<dbReference type="SMART" id="SM00320">
    <property type="entry name" value="WD40"/>
    <property type="match status" value="8"/>
</dbReference>
<feature type="compositionally biased region" description="Low complexity" evidence="12">
    <location>
        <begin position="251"/>
        <end position="263"/>
    </location>
</feature>
<protein>
    <submittedName>
        <fullName evidence="16">Coatomer protein alpha subunit</fullName>
    </submittedName>
</protein>
<dbReference type="PROSITE" id="PS50294">
    <property type="entry name" value="WD_REPEATS_REGION"/>
    <property type="match status" value="4"/>
</dbReference>
<dbReference type="PROSITE" id="PS50082">
    <property type="entry name" value="WD_REPEATS_2"/>
    <property type="match status" value="5"/>
</dbReference>
<feature type="repeat" description="WD" evidence="11">
    <location>
        <begin position="117"/>
        <end position="158"/>
    </location>
</feature>
<dbReference type="Pfam" id="PF00400">
    <property type="entry name" value="WD40"/>
    <property type="match status" value="6"/>
</dbReference>
<feature type="repeat" description="WD" evidence="11">
    <location>
        <begin position="201"/>
        <end position="235"/>
    </location>
</feature>
<dbReference type="InterPro" id="IPR020472">
    <property type="entry name" value="WD40_PAC1"/>
</dbReference>
<evidence type="ECO:0000256" key="7">
    <source>
        <dbReference type="ARBA" id="ARBA00022892"/>
    </source>
</evidence>
<evidence type="ECO:0000256" key="1">
    <source>
        <dbReference type="ARBA" id="ARBA00004255"/>
    </source>
</evidence>
<sequence>MMALCEPALLYHTMATFLLPTAFISSSVTDKTVCIYETRVCSKQGQASFLSFCLLKQFVFIVQTSFINMQMLTKFESKSNRVKGISFHAKRPWVLASLHNGCIQLWDYRMGTLIERFEEHQGPVRGVAFHATQPLFVSGGDDYKIRVWNYKAKKCLFTLDGHLDYVRTVCFHHEYPWIISASDDQTIRIWNWQSRKCIAVLTGHSHYVMSAQFHPTQDYIVSASMDQTVRVWDISGLVKKNRAGPSSTAGPSSFDDPFDRSSPQADGFSISQVTVKYILEGHDRGVNWATFHPTLPLIISGSDDRQVKLWTMSETKAWETDSCRGSTGNIWGAIFHPRQDPLIISAGEDKAIRVWDITKRAAVSCFKKDHDRFWVLASHPELNLFAAGHDSGLIVFKLERERPAFQISQNQLFYIYKKVLQVQDVKSASKCQQLLDLGKLGSKYVPPRTLSYNPAEKAVLVTTTTEDGGLYELYKLPENVSSEALPEPHDESKQGAGYNALFIARNRFAVFDKVRQQIEIRDLSNAVTKSFKAPVADVTDIFYAGTGSLLLTTATRVILFDLQQRRVLAEASVPTIKYVIWSSDYAMAALLSKHTITLVDKDLKQLLQIHETIRIKSGVWDDSGVFLYCTLNHIKYALPQGDNGIIRTLDQPVYMASVKEKSLLVLDREGKAVQMAIDPTEYKFKLALLHRKYEQVLYIIRHSNLVGQAIIGYLQQKGYPEIALHFVRDDSTRFELALECGNLDVAMETAQKLNTKENWERLGSEALRHGNFSMVELAYQRIKHYDRLLFLYLVSGNEANLRQMMKIAQLQADPMSRFQNAMYLGDIKERIQVLQDVGQVPLAYLTARSHGLDELAQSILARAGKTEADDIELPDRPVESATPHLLQTVAPLQDPNWPLLTLSKSFFEGVFAANNNSSNNQNQTASTPVPVFSYDQGIDDIEEAGGDWGTGDDDLLGATTSKKQDLLQGHHKENEDEDGEGGWDDDGDIHAEITAEISNVAAKETAKFVVPVAGFNEAYMWVQTSRLAVDYIAAGSFEVAMQTLNSQVGVVDFAPLKSYFLTVYQASRAFVPTVASSPSLCAYLRRHAASARDSRPAVAYNFQHLLAVQLQLAYKYFTSGRLPASATQFKTVLHSVLFTVVDHQSEVDEAHQLVQICREYTIGLAMEQQRRSITASNPNDTKRALELAAYFTHCQMQTPHVQLALRQAAKQAFKLKNLSTASQFCTRLLELAPPKKIADEARQILAVCERNLEDQVQLNYDQYNPFVVCGISFEPIYKGSPKVTCPFCQASYKPEFKDKLCTVCEVSQIGFIGSGLQLC</sequence>
<dbReference type="InterPro" id="IPR010714">
    <property type="entry name" value="Coatomer_asu_C"/>
</dbReference>
<keyword evidence="6" id="KW-0677">Repeat</keyword>
<keyword evidence="8" id="KW-0653">Protein transport</keyword>
<dbReference type="PIRSF" id="PIRSF003354">
    <property type="entry name" value="Coatomer_alpha_subunit"/>
    <property type="match status" value="1"/>
</dbReference>
<dbReference type="PRINTS" id="PR00320">
    <property type="entry name" value="GPROTEINBRPT"/>
</dbReference>
<evidence type="ECO:0000256" key="9">
    <source>
        <dbReference type="ARBA" id="ARBA00023034"/>
    </source>
</evidence>
<name>A0A8H4BMW0_MUCCL</name>
<evidence type="ECO:0000259" key="14">
    <source>
        <dbReference type="Pfam" id="PF06957"/>
    </source>
</evidence>
<feature type="compositionally biased region" description="Acidic residues" evidence="12">
    <location>
        <begin position="975"/>
        <end position="987"/>
    </location>
</feature>
<dbReference type="InterPro" id="IPR056176">
    <property type="entry name" value="TPR_COPA_B"/>
</dbReference>
<dbReference type="GO" id="GO:0006886">
    <property type="term" value="P:intracellular protein transport"/>
    <property type="evidence" value="ECO:0007669"/>
    <property type="project" value="InterPro"/>
</dbReference>
<dbReference type="InterPro" id="IPR016391">
    <property type="entry name" value="Coatomer_asu"/>
</dbReference>
<evidence type="ECO:0000259" key="15">
    <source>
        <dbReference type="Pfam" id="PF23953"/>
    </source>
</evidence>
<evidence type="ECO:0000256" key="11">
    <source>
        <dbReference type="PROSITE-ProRule" id="PRU00221"/>
    </source>
</evidence>
<keyword evidence="4" id="KW-0963">Cytoplasm</keyword>
<keyword evidence="7" id="KW-0931">ER-Golgi transport</keyword>
<evidence type="ECO:0000256" key="12">
    <source>
        <dbReference type="SAM" id="MobiDB-lite"/>
    </source>
</evidence>
<keyword evidence="9" id="KW-0333">Golgi apparatus</keyword>
<dbReference type="PROSITE" id="PS00678">
    <property type="entry name" value="WD_REPEATS_1"/>
    <property type="match status" value="2"/>
</dbReference>
<evidence type="ECO:0000256" key="8">
    <source>
        <dbReference type="ARBA" id="ARBA00022927"/>
    </source>
</evidence>
<comment type="caution">
    <text evidence="16">The sequence shown here is derived from an EMBL/GenBank/DDBJ whole genome shotgun (WGS) entry which is preliminary data.</text>
</comment>
<evidence type="ECO:0000313" key="17">
    <source>
        <dbReference type="Proteomes" id="UP000469890"/>
    </source>
</evidence>
<keyword evidence="3" id="KW-0813">Transport</keyword>
<dbReference type="Pfam" id="PF06957">
    <property type="entry name" value="COPI_C"/>
    <property type="match status" value="1"/>
</dbReference>
<feature type="repeat" description="WD" evidence="11">
    <location>
        <begin position="159"/>
        <end position="200"/>
    </location>
</feature>
<feature type="repeat" description="WD" evidence="11">
    <location>
        <begin position="279"/>
        <end position="320"/>
    </location>
</feature>
<evidence type="ECO:0000256" key="4">
    <source>
        <dbReference type="ARBA" id="ARBA00022490"/>
    </source>
</evidence>
<dbReference type="SUPFAM" id="SSF50978">
    <property type="entry name" value="WD40 repeat-like"/>
    <property type="match status" value="1"/>
</dbReference>
<reference evidence="16 17" key="1">
    <citation type="submission" date="2019-09" db="EMBL/GenBank/DDBJ databases">
        <authorList>
            <consortium name="DOE Joint Genome Institute"/>
            <person name="Mondo S.J."/>
            <person name="Navarro-Mendoza M.I."/>
            <person name="Perez-Arques C."/>
            <person name="Panchal S."/>
            <person name="Nicolas F.E."/>
            <person name="Ganguly P."/>
            <person name="Pangilinan J."/>
            <person name="Grigoriev I."/>
            <person name="Heitman J."/>
            <person name="Sanya K."/>
            <person name="Garre V."/>
        </authorList>
    </citation>
    <scope>NUCLEOTIDE SEQUENCE [LARGE SCALE GENOMIC DNA]</scope>
    <source>
        <strain evidence="16 17">MU402</strain>
    </source>
</reference>
<feature type="domain" description="Coatomer alpha subunit C-terminal" evidence="14">
    <location>
        <begin position="904"/>
        <end position="1318"/>
    </location>
</feature>
<accession>A0A8H4BMW0</accession>
<dbReference type="InterPro" id="IPR047312">
    <property type="entry name" value="Coatomer_alpha_WD-assoc_reg"/>
</dbReference>
<dbReference type="CDD" id="cd00200">
    <property type="entry name" value="WD40"/>
    <property type="match status" value="1"/>
</dbReference>
<evidence type="ECO:0000256" key="3">
    <source>
        <dbReference type="ARBA" id="ARBA00022448"/>
    </source>
</evidence>
<keyword evidence="5 11" id="KW-0853">WD repeat</keyword>
<dbReference type="EMBL" id="JAAECE010000002">
    <property type="protein sequence ID" value="KAF1804951.1"/>
    <property type="molecule type" value="Genomic_DNA"/>
</dbReference>
<evidence type="ECO:0000313" key="16">
    <source>
        <dbReference type="EMBL" id="KAF1804951.1"/>
    </source>
</evidence>
<feature type="region of interest" description="Disordered" evidence="12">
    <location>
        <begin position="962"/>
        <end position="987"/>
    </location>
</feature>
<keyword evidence="10" id="KW-0472">Membrane</keyword>
<dbReference type="InterPro" id="IPR006692">
    <property type="entry name" value="Beta-prop_COPA/B_2nd"/>
</dbReference>
<feature type="domain" description="COPA/B second beta-propeller" evidence="13">
    <location>
        <begin position="424"/>
        <end position="667"/>
    </location>
</feature>
<evidence type="ECO:0000256" key="2">
    <source>
        <dbReference type="ARBA" id="ARBA00004496"/>
    </source>
</evidence>
<dbReference type="GO" id="GO:0006891">
    <property type="term" value="P:intra-Golgi vesicle-mediated transport"/>
    <property type="evidence" value="ECO:0007669"/>
    <property type="project" value="TreeGrafter"/>
</dbReference>
<dbReference type="GO" id="GO:0000139">
    <property type="term" value="C:Golgi membrane"/>
    <property type="evidence" value="ECO:0007669"/>
    <property type="project" value="UniProtKB-SubCell"/>
</dbReference>
<gene>
    <name evidence="16" type="ORF">FB192DRAFT_1360362</name>
</gene>
<evidence type="ECO:0000259" key="13">
    <source>
        <dbReference type="Pfam" id="PF04053"/>
    </source>
</evidence>
<dbReference type="InterPro" id="IPR015943">
    <property type="entry name" value="WD40/YVTN_repeat-like_dom_sf"/>
</dbReference>
<dbReference type="PANTHER" id="PTHR19876:SF1">
    <property type="entry name" value="COATOMER SUBUNIT ALPHA"/>
    <property type="match status" value="1"/>
</dbReference>
<proteinExistence type="predicted"/>
<feature type="repeat" description="WD" evidence="11">
    <location>
        <begin position="323"/>
        <end position="365"/>
    </location>
</feature>
<dbReference type="PANTHER" id="PTHR19876">
    <property type="entry name" value="COATOMER"/>
    <property type="match status" value="1"/>
</dbReference>
<dbReference type="GO" id="GO:0006890">
    <property type="term" value="P:retrograde vesicle-mediated transport, Golgi to endoplasmic reticulum"/>
    <property type="evidence" value="ECO:0007669"/>
    <property type="project" value="TreeGrafter"/>
</dbReference>
<dbReference type="FunFam" id="1.25.40.470:FF:000002">
    <property type="entry name" value="Coatomer subunit alpha"/>
    <property type="match status" value="1"/>
</dbReference>
<dbReference type="FunFam" id="2.130.10.10:FF:000010">
    <property type="entry name" value="Coatomer subunit alpha"/>
    <property type="match status" value="1"/>
</dbReference>
<dbReference type="CDD" id="cd22948">
    <property type="entry name" value="Coatomer_WDAD_alpha"/>
    <property type="match status" value="1"/>
</dbReference>
<evidence type="ECO:0000256" key="10">
    <source>
        <dbReference type="ARBA" id="ARBA00023136"/>
    </source>
</evidence>
<dbReference type="InterPro" id="IPR001680">
    <property type="entry name" value="WD40_rpt"/>
</dbReference>
<organism evidence="16 17">
    <name type="scientific">Mucor circinelloides f. lusitanicus</name>
    <name type="common">Mucor racemosus var. lusitanicus</name>
    <dbReference type="NCBI Taxonomy" id="29924"/>
    <lineage>
        <taxon>Eukaryota</taxon>
        <taxon>Fungi</taxon>
        <taxon>Fungi incertae sedis</taxon>
        <taxon>Mucoromycota</taxon>
        <taxon>Mucoromycotina</taxon>
        <taxon>Mucoromycetes</taxon>
        <taxon>Mucorales</taxon>
        <taxon>Mucorineae</taxon>
        <taxon>Mucoraceae</taxon>
        <taxon>Mucor</taxon>
    </lineage>
</organism>
<feature type="compositionally biased region" description="Basic and acidic residues" evidence="12">
    <location>
        <begin position="962"/>
        <end position="974"/>
    </location>
</feature>
<comment type="subcellular location">
    <subcellularLocation>
        <location evidence="2">Cytoplasm</location>
    </subcellularLocation>
    <subcellularLocation>
        <location evidence="1">Golgi apparatus membrane</location>
        <topology evidence="1">Peripheral membrane protein</topology>
        <orientation evidence="1">Cytoplasmic side</orientation>
    </subcellularLocation>
</comment>
<evidence type="ECO:0000256" key="5">
    <source>
        <dbReference type="ARBA" id="ARBA00022574"/>
    </source>
</evidence>